<reference evidence="3" key="1">
    <citation type="submission" date="2022-02" db="EMBL/GenBank/DDBJ databases">
        <authorList>
            <person name="Henning P.M."/>
            <person name="McCubbin A.G."/>
            <person name="Shore J.S."/>
        </authorList>
    </citation>
    <scope>NUCLEOTIDE SEQUENCE</scope>
    <source>
        <strain evidence="3">F60SS</strain>
        <tissue evidence="3">Leaves</tissue>
    </source>
</reference>
<dbReference type="InterPro" id="IPR040256">
    <property type="entry name" value="At4g02000-like"/>
</dbReference>
<dbReference type="InterPro" id="IPR025558">
    <property type="entry name" value="DUF4283"/>
</dbReference>
<name>A0A9Q0GEQ4_9ROSI</name>
<evidence type="ECO:0000313" key="3">
    <source>
        <dbReference type="EMBL" id="KAJ4848303.1"/>
    </source>
</evidence>
<evidence type="ECO:0008006" key="5">
    <source>
        <dbReference type="Google" id="ProtNLM"/>
    </source>
</evidence>
<evidence type="ECO:0000259" key="1">
    <source>
        <dbReference type="Pfam" id="PF14111"/>
    </source>
</evidence>
<keyword evidence="4" id="KW-1185">Reference proteome</keyword>
<dbReference type="EMBL" id="JAKUCV010000928">
    <property type="protein sequence ID" value="KAJ4848303.1"/>
    <property type="molecule type" value="Genomic_DNA"/>
</dbReference>
<proteinExistence type="predicted"/>
<dbReference type="PANTHER" id="PTHR31286">
    <property type="entry name" value="GLYCINE-RICH CELL WALL STRUCTURAL PROTEIN 1.8-LIKE"/>
    <property type="match status" value="1"/>
</dbReference>
<feature type="domain" description="Zinc knuckle CX2CX4HX4C" evidence="2">
    <location>
        <begin position="192"/>
        <end position="220"/>
    </location>
</feature>
<dbReference type="Proteomes" id="UP001141552">
    <property type="component" value="Unassembled WGS sequence"/>
</dbReference>
<dbReference type="OrthoDB" id="851886at2759"/>
<protein>
    <recommendedName>
        <fullName evidence="5">DUF4283 domain-containing protein</fullName>
    </recommendedName>
</protein>
<feature type="domain" description="Zinc knuckle CX2CX4HX4C" evidence="2">
    <location>
        <begin position="434"/>
        <end position="460"/>
    </location>
</feature>
<reference evidence="3" key="2">
    <citation type="journal article" date="2023" name="Plants (Basel)">
        <title>Annotation of the Turnera subulata (Passifloraceae) Draft Genome Reveals the S-Locus Evolved after the Divergence of Turneroideae from Passifloroideae in a Stepwise Manner.</title>
        <authorList>
            <person name="Henning P.M."/>
            <person name="Roalson E.H."/>
            <person name="Mir W."/>
            <person name="McCubbin A.G."/>
            <person name="Shore J.S."/>
        </authorList>
    </citation>
    <scope>NUCLEOTIDE SEQUENCE</scope>
    <source>
        <strain evidence="3">F60SS</strain>
    </source>
</reference>
<dbReference type="PANTHER" id="PTHR31286:SF165">
    <property type="entry name" value="DUF4283 DOMAIN-CONTAINING PROTEIN"/>
    <property type="match status" value="1"/>
</dbReference>
<dbReference type="InterPro" id="IPR025836">
    <property type="entry name" value="Zn_knuckle_CX2CX4HX4C"/>
</dbReference>
<sequence length="482" mass="55235">MMDEAKSTLMKLEYIEPEPLVWEHNVVNASLDEVGLDRCLKWRKALVGYVFGSDPELDSVENFIALNWTKYGSVKLLCVQAQQVLDEGPWFLDHRPFILKRHDLFEPLTKESVRSVPVWIKLPGLSLQLRNTRCLSKIASVIGNPLFVEKSCMEGQTLTDPRICVEINADCDESPEYVKVNLPDLRWIPGLQSRESVQVKVEYEWLPPLCKVCREFGHVDDGPGLWRNRASKGQRLTNPRIYVEINADTEIPEYVKFKHGFFDQANRVKLEFIEPARDHKGQKLAKASQSEVLSESKKWENALVGYVFGDAPELAYVEDFIALNWKQYGKEKLHWLEDQPGVFVFVSESFDYGKQILGRGPWFLVWIKLPGLSLRLCTPRLLSAIASVVGKPLFAEEVGIDGQRLAVPRICVEIDAGSETTEYVKLEKVIDSMHDCAKIKMEYEWLPPFCKVCIFFGHVAEEHHIYASQAQSYVRRIDSDEL</sequence>
<dbReference type="Pfam" id="PF14111">
    <property type="entry name" value="DUF4283"/>
    <property type="match status" value="1"/>
</dbReference>
<organism evidence="3 4">
    <name type="scientific">Turnera subulata</name>
    <dbReference type="NCBI Taxonomy" id="218843"/>
    <lineage>
        <taxon>Eukaryota</taxon>
        <taxon>Viridiplantae</taxon>
        <taxon>Streptophyta</taxon>
        <taxon>Embryophyta</taxon>
        <taxon>Tracheophyta</taxon>
        <taxon>Spermatophyta</taxon>
        <taxon>Magnoliopsida</taxon>
        <taxon>eudicotyledons</taxon>
        <taxon>Gunneridae</taxon>
        <taxon>Pentapetalae</taxon>
        <taxon>rosids</taxon>
        <taxon>fabids</taxon>
        <taxon>Malpighiales</taxon>
        <taxon>Passifloraceae</taxon>
        <taxon>Turnera</taxon>
    </lineage>
</organism>
<gene>
    <name evidence="3" type="ORF">Tsubulata_003685</name>
</gene>
<evidence type="ECO:0000259" key="2">
    <source>
        <dbReference type="Pfam" id="PF14392"/>
    </source>
</evidence>
<dbReference type="AlphaFoldDB" id="A0A9Q0GEQ4"/>
<comment type="caution">
    <text evidence="3">The sequence shown here is derived from an EMBL/GenBank/DDBJ whole genome shotgun (WGS) entry which is preliminary data.</text>
</comment>
<feature type="domain" description="DUF4283" evidence="1">
    <location>
        <begin position="297"/>
        <end position="363"/>
    </location>
</feature>
<evidence type="ECO:0000313" key="4">
    <source>
        <dbReference type="Proteomes" id="UP001141552"/>
    </source>
</evidence>
<accession>A0A9Q0GEQ4</accession>
<dbReference type="Pfam" id="PF14392">
    <property type="entry name" value="zf-CCHC_4"/>
    <property type="match status" value="2"/>
</dbReference>